<evidence type="ECO:0000256" key="8">
    <source>
        <dbReference type="PROSITE-ProRule" id="PRU00182"/>
    </source>
</evidence>
<dbReference type="EC" id="5.4.99.-" evidence="9"/>
<comment type="caution">
    <text evidence="11">The sequence shown here is derived from an EMBL/GenBank/DDBJ whole genome shotgun (WGS) entry which is preliminary data.</text>
</comment>
<evidence type="ECO:0000313" key="12">
    <source>
        <dbReference type="Proteomes" id="UP000293398"/>
    </source>
</evidence>
<dbReference type="InterPro" id="IPR036986">
    <property type="entry name" value="S4_RNA-bd_sf"/>
</dbReference>
<evidence type="ECO:0000256" key="7">
    <source>
        <dbReference type="PIRSR" id="PIRSR606225-1"/>
    </source>
</evidence>
<evidence type="ECO:0000256" key="1">
    <source>
        <dbReference type="ARBA" id="ARBA00000381"/>
    </source>
</evidence>
<evidence type="ECO:0000256" key="4">
    <source>
        <dbReference type="ARBA" id="ARBA00022552"/>
    </source>
</evidence>
<dbReference type="CDD" id="cd02869">
    <property type="entry name" value="PseudoU_synth_RluA_like"/>
    <property type="match status" value="1"/>
</dbReference>
<dbReference type="AlphaFoldDB" id="A0A4Q7VU82"/>
<protein>
    <recommendedName>
        <fullName evidence="9">Pseudouridine synthase</fullName>
        <ecNumber evidence="9">5.4.99.-</ecNumber>
    </recommendedName>
</protein>
<dbReference type="Gene3D" id="3.10.290.10">
    <property type="entry name" value="RNA-binding S4 domain"/>
    <property type="match status" value="1"/>
</dbReference>
<reference evidence="11 12" key="1">
    <citation type="submission" date="2019-02" db="EMBL/GenBank/DDBJ databases">
        <title>Genomic Encyclopedia of Type Strains, Phase IV (KMG-IV): sequencing the most valuable type-strain genomes for metagenomic binning, comparative biology and taxonomic classification.</title>
        <authorList>
            <person name="Goeker M."/>
        </authorList>
    </citation>
    <scope>NUCLEOTIDE SEQUENCE [LARGE SCALE GENOMIC DNA]</scope>
    <source>
        <strain evidence="11 12">DSM 23814</strain>
    </source>
</reference>
<dbReference type="SUPFAM" id="SSF55120">
    <property type="entry name" value="Pseudouridine synthase"/>
    <property type="match status" value="1"/>
</dbReference>
<dbReference type="InterPro" id="IPR006145">
    <property type="entry name" value="PsdUridine_synth_RsuA/RluA"/>
</dbReference>
<dbReference type="Pfam" id="PF00849">
    <property type="entry name" value="PseudoU_synth_2"/>
    <property type="match status" value="1"/>
</dbReference>
<feature type="active site" evidence="7">
    <location>
        <position position="184"/>
    </location>
</feature>
<gene>
    <name evidence="11" type="ORF">EV681_1780</name>
</gene>
<dbReference type="EMBL" id="SHKO01000001">
    <property type="protein sequence ID" value="RZT99974.1"/>
    <property type="molecule type" value="Genomic_DNA"/>
</dbReference>
<dbReference type="SUPFAM" id="SSF55174">
    <property type="entry name" value="Alpha-L RNA-binding motif"/>
    <property type="match status" value="1"/>
</dbReference>
<organism evidence="11 12">
    <name type="scientific">Advenella incenata</name>
    <dbReference type="NCBI Taxonomy" id="267800"/>
    <lineage>
        <taxon>Bacteria</taxon>
        <taxon>Pseudomonadati</taxon>
        <taxon>Pseudomonadota</taxon>
        <taxon>Betaproteobacteria</taxon>
        <taxon>Burkholderiales</taxon>
        <taxon>Alcaligenaceae</taxon>
    </lineage>
</organism>
<keyword evidence="4" id="KW-0698">rRNA processing</keyword>
<name>A0A4Q7VU82_9BURK</name>
<dbReference type="InterPro" id="IPR006225">
    <property type="entry name" value="PsdUridine_synth_RluC/D"/>
</dbReference>
<comment type="catalytic activity">
    <reaction evidence="9">
        <text>a uridine in RNA = a pseudouridine in RNA</text>
        <dbReference type="Rhea" id="RHEA:48348"/>
        <dbReference type="Rhea" id="RHEA-COMP:12068"/>
        <dbReference type="Rhea" id="RHEA-COMP:12069"/>
        <dbReference type="ChEBI" id="CHEBI:65314"/>
        <dbReference type="ChEBI" id="CHEBI:65315"/>
    </reaction>
</comment>
<keyword evidence="6 9" id="KW-0413">Isomerase</keyword>
<dbReference type="InterPro" id="IPR050188">
    <property type="entry name" value="RluA_PseudoU_synthase"/>
</dbReference>
<evidence type="ECO:0000256" key="2">
    <source>
        <dbReference type="ARBA" id="ARBA00002876"/>
    </source>
</evidence>
<keyword evidence="12" id="KW-1185">Reference proteome</keyword>
<evidence type="ECO:0000259" key="10">
    <source>
        <dbReference type="SMART" id="SM00363"/>
    </source>
</evidence>
<dbReference type="PROSITE" id="PS01129">
    <property type="entry name" value="PSI_RLU"/>
    <property type="match status" value="1"/>
</dbReference>
<dbReference type="GO" id="GO:0000455">
    <property type="term" value="P:enzyme-directed rRNA pseudouridine synthesis"/>
    <property type="evidence" value="ECO:0007669"/>
    <property type="project" value="UniProtKB-ARBA"/>
</dbReference>
<dbReference type="Proteomes" id="UP000293398">
    <property type="component" value="Unassembled WGS sequence"/>
</dbReference>
<evidence type="ECO:0000256" key="6">
    <source>
        <dbReference type="ARBA" id="ARBA00023235"/>
    </source>
</evidence>
<dbReference type="PROSITE" id="PS50889">
    <property type="entry name" value="S4"/>
    <property type="match status" value="1"/>
</dbReference>
<evidence type="ECO:0000256" key="9">
    <source>
        <dbReference type="RuleBase" id="RU362028"/>
    </source>
</evidence>
<dbReference type="InterPro" id="IPR006224">
    <property type="entry name" value="PsdUridine_synth_RluA-like_CS"/>
</dbReference>
<comment type="similarity">
    <text evidence="3 9">Belongs to the pseudouridine synthase RluA family.</text>
</comment>
<keyword evidence="5 8" id="KW-0694">RNA-binding</keyword>
<dbReference type="InterPro" id="IPR020103">
    <property type="entry name" value="PsdUridine_synth_cat_dom_sf"/>
</dbReference>
<evidence type="ECO:0000313" key="11">
    <source>
        <dbReference type="EMBL" id="RZT99974.1"/>
    </source>
</evidence>
<comment type="function">
    <text evidence="2">Responsible for synthesis of pseudouridine from uracil at positions 955, 2504 and 2580 in 23S ribosomal RNA.</text>
</comment>
<dbReference type="Gene3D" id="3.30.2350.10">
    <property type="entry name" value="Pseudouridine synthase"/>
    <property type="match status" value="1"/>
</dbReference>
<evidence type="ECO:0000256" key="3">
    <source>
        <dbReference type="ARBA" id="ARBA00010876"/>
    </source>
</evidence>
<dbReference type="PANTHER" id="PTHR21600:SF92">
    <property type="entry name" value="RIBOSOMAL LARGE SUBUNIT PSEUDOURIDINE SYNTHASE C"/>
    <property type="match status" value="1"/>
</dbReference>
<dbReference type="NCBIfam" id="TIGR00005">
    <property type="entry name" value="rluA_subfam"/>
    <property type="match status" value="1"/>
</dbReference>
<dbReference type="GO" id="GO:0160141">
    <property type="term" value="F:23S rRNA pseudouridine(955/2504/2580) synthase activity"/>
    <property type="evidence" value="ECO:0007669"/>
    <property type="project" value="UniProtKB-EC"/>
</dbReference>
<dbReference type="PANTHER" id="PTHR21600">
    <property type="entry name" value="MITOCHONDRIAL RNA PSEUDOURIDINE SYNTHASE"/>
    <property type="match status" value="1"/>
</dbReference>
<dbReference type="SMART" id="SM00363">
    <property type="entry name" value="S4"/>
    <property type="match status" value="1"/>
</dbReference>
<dbReference type="GO" id="GO:0003723">
    <property type="term" value="F:RNA binding"/>
    <property type="evidence" value="ECO:0007669"/>
    <property type="project" value="UniProtKB-KW"/>
</dbReference>
<proteinExistence type="inferred from homology"/>
<evidence type="ECO:0000256" key="5">
    <source>
        <dbReference type="ARBA" id="ARBA00022884"/>
    </source>
</evidence>
<comment type="catalytic activity">
    <reaction evidence="1">
        <text>uridine(955/2504/2580) in 23S rRNA = pseudouridine(955/2504/2580) in 23S rRNA</text>
        <dbReference type="Rhea" id="RHEA:42528"/>
        <dbReference type="Rhea" id="RHEA-COMP:10099"/>
        <dbReference type="Rhea" id="RHEA-COMP:10100"/>
        <dbReference type="ChEBI" id="CHEBI:65314"/>
        <dbReference type="ChEBI" id="CHEBI:65315"/>
        <dbReference type="EC" id="5.4.99.24"/>
    </reaction>
</comment>
<dbReference type="Pfam" id="PF01479">
    <property type="entry name" value="S4"/>
    <property type="match status" value="1"/>
</dbReference>
<dbReference type="CDD" id="cd00165">
    <property type="entry name" value="S4"/>
    <property type="match status" value="1"/>
</dbReference>
<feature type="domain" description="RNA-binding S4" evidence="10">
    <location>
        <begin position="66"/>
        <end position="125"/>
    </location>
</feature>
<accession>A0A4Q7VU82</accession>
<sequence length="357" mass="40117">MRIWLTGGDLLAVSWTTGFSTPDGFNSVFLWSPNYKALLSMCKQTSDKKPTFSVRLVRADAGSDGQRIDNFLIRECKGVPKSHLYKAIRSGQVRVNKGRVQAEYRVKDGDEIRIPPLRVATPDENRVVPAGQFPIVFEDDALIVIDKPSGVAVHGGSGVSFGVIEQMRAARPEARFLELAHRLDKETSGLLMIAKKRAALVALHGMFKESRGRKCYLALVEGDWVNDRQHIRLPLEKYLTRDGERRVRVRPDGKVAHTIVSKEARFGRYTLVKAELRTGRTHQIRVHLAASGFPIVGDEKYGNDETRIAFARQGFARMFLHAHTLEIPHPVTQEPLSLTAPLPEVCRQLLDRLAVRR</sequence>
<dbReference type="InterPro" id="IPR002942">
    <property type="entry name" value="S4_RNA-bd"/>
</dbReference>